<dbReference type="Proteomes" id="UP001249945">
    <property type="component" value="Unassembled WGS sequence"/>
</dbReference>
<proteinExistence type="predicted"/>
<evidence type="ECO:0000313" key="2">
    <source>
        <dbReference type="Proteomes" id="UP001249945"/>
    </source>
</evidence>
<gene>
    <name evidence="1" type="ORF">MX635_11160</name>
</gene>
<sequence length="64" mass="7309">MELYLVKEIDVKEGSILLQNVFNQSEVKVYPEEEMILSLSKLAEDTPESEDIYINFDKEGGQLG</sequence>
<comment type="caution">
    <text evidence="1">The sequence shown here is derived from an EMBL/GenBank/DDBJ whole genome shotgun (WGS) entry which is preliminary data.</text>
</comment>
<accession>A0AAW8RFJ2</accession>
<evidence type="ECO:0000313" key="1">
    <source>
        <dbReference type="EMBL" id="MDT1974953.1"/>
    </source>
</evidence>
<protein>
    <submittedName>
        <fullName evidence="1">Uncharacterized protein</fullName>
    </submittedName>
</protein>
<organism evidence="1 2">
    <name type="scientific">Carnobacterium divergens</name>
    <name type="common">Lactobacillus divergens</name>
    <dbReference type="NCBI Taxonomy" id="2748"/>
    <lineage>
        <taxon>Bacteria</taxon>
        <taxon>Bacillati</taxon>
        <taxon>Bacillota</taxon>
        <taxon>Bacilli</taxon>
        <taxon>Lactobacillales</taxon>
        <taxon>Carnobacteriaceae</taxon>
        <taxon>Carnobacterium</taxon>
    </lineage>
</organism>
<dbReference type="AlphaFoldDB" id="A0AAW8RFJ2"/>
<name>A0AAW8RFJ2_CARDV</name>
<dbReference type="EMBL" id="JALRMR010000014">
    <property type="protein sequence ID" value="MDT1974953.1"/>
    <property type="molecule type" value="Genomic_DNA"/>
</dbReference>
<reference evidence="1" key="1">
    <citation type="submission" date="2022-04" db="EMBL/GenBank/DDBJ databases">
        <title>Draft genome sequences of lactic acid bacteria (LAB) strains involved in meat spoilage.</title>
        <authorList>
            <person name="Palevich N."/>
        </authorList>
    </citation>
    <scope>NUCLEOTIDE SEQUENCE</scope>
    <source>
        <strain evidence="1">9-14</strain>
    </source>
</reference>
<dbReference type="RefSeq" id="WP_311780774.1">
    <property type="nucleotide sequence ID" value="NZ_JALRMR010000014.1"/>
</dbReference>